<feature type="compositionally biased region" description="Basic and acidic residues" evidence="1">
    <location>
        <begin position="27"/>
        <end position="40"/>
    </location>
</feature>
<sequence length="79" mass="7934">MQAALLQDGRGQIVGDRGEQRVPPGHGVRDCELPDRHGAFEEDAAVAGVPEEPGAPGGEEGEEIGGPHEGAQGLGALAG</sequence>
<feature type="compositionally biased region" description="Low complexity" evidence="1">
    <location>
        <begin position="45"/>
        <end position="54"/>
    </location>
</feature>
<dbReference type="AlphaFoldDB" id="A0A0A9C9K9"/>
<dbReference type="EMBL" id="GBRH01229708">
    <property type="protein sequence ID" value="JAD68187.1"/>
    <property type="molecule type" value="Transcribed_RNA"/>
</dbReference>
<name>A0A0A9C9K9_ARUDO</name>
<reference evidence="2" key="2">
    <citation type="journal article" date="2015" name="Data Brief">
        <title>Shoot transcriptome of the giant reed, Arundo donax.</title>
        <authorList>
            <person name="Barrero R.A."/>
            <person name="Guerrero F.D."/>
            <person name="Moolhuijzen P."/>
            <person name="Goolsby J.A."/>
            <person name="Tidwell J."/>
            <person name="Bellgard S.E."/>
            <person name="Bellgard M.I."/>
        </authorList>
    </citation>
    <scope>NUCLEOTIDE SEQUENCE</scope>
    <source>
        <tissue evidence="2">Shoot tissue taken approximately 20 cm above the soil surface</tissue>
    </source>
</reference>
<organism evidence="2">
    <name type="scientific">Arundo donax</name>
    <name type="common">Giant reed</name>
    <name type="synonym">Donax arundinaceus</name>
    <dbReference type="NCBI Taxonomy" id="35708"/>
    <lineage>
        <taxon>Eukaryota</taxon>
        <taxon>Viridiplantae</taxon>
        <taxon>Streptophyta</taxon>
        <taxon>Embryophyta</taxon>
        <taxon>Tracheophyta</taxon>
        <taxon>Spermatophyta</taxon>
        <taxon>Magnoliopsida</taxon>
        <taxon>Liliopsida</taxon>
        <taxon>Poales</taxon>
        <taxon>Poaceae</taxon>
        <taxon>PACMAD clade</taxon>
        <taxon>Arundinoideae</taxon>
        <taxon>Arundineae</taxon>
        <taxon>Arundo</taxon>
    </lineage>
</organism>
<feature type="region of interest" description="Disordered" evidence="1">
    <location>
        <begin position="1"/>
        <end position="79"/>
    </location>
</feature>
<accession>A0A0A9C9K9</accession>
<reference evidence="2" key="1">
    <citation type="submission" date="2014-09" db="EMBL/GenBank/DDBJ databases">
        <authorList>
            <person name="Magalhaes I.L.F."/>
            <person name="Oliveira U."/>
            <person name="Santos F.R."/>
            <person name="Vidigal T.H.D.A."/>
            <person name="Brescovit A.D."/>
            <person name="Santos A.J."/>
        </authorList>
    </citation>
    <scope>NUCLEOTIDE SEQUENCE</scope>
    <source>
        <tissue evidence="2">Shoot tissue taken approximately 20 cm above the soil surface</tissue>
    </source>
</reference>
<evidence type="ECO:0000256" key="1">
    <source>
        <dbReference type="SAM" id="MobiDB-lite"/>
    </source>
</evidence>
<protein>
    <submittedName>
        <fullName evidence="2">Uncharacterized protein</fullName>
    </submittedName>
</protein>
<evidence type="ECO:0000313" key="2">
    <source>
        <dbReference type="EMBL" id="JAD68187.1"/>
    </source>
</evidence>
<proteinExistence type="predicted"/>